<dbReference type="PANTHER" id="PTHR30069">
    <property type="entry name" value="TONB-DEPENDENT OUTER MEMBRANE RECEPTOR"/>
    <property type="match status" value="1"/>
</dbReference>
<evidence type="ECO:0000256" key="7">
    <source>
        <dbReference type="ARBA" id="ARBA00023077"/>
    </source>
</evidence>
<evidence type="ECO:0000259" key="14">
    <source>
        <dbReference type="Pfam" id="PF07715"/>
    </source>
</evidence>
<keyword evidence="3 10" id="KW-1134">Transmembrane beta strand</keyword>
<name>A0A3D2SIA1_9GAMM</name>
<dbReference type="Pfam" id="PF07715">
    <property type="entry name" value="Plug"/>
    <property type="match status" value="1"/>
</dbReference>
<evidence type="ECO:0000313" key="16">
    <source>
        <dbReference type="Proteomes" id="UP000263596"/>
    </source>
</evidence>
<keyword evidence="9 10" id="KW-0998">Cell outer membrane</keyword>
<dbReference type="GO" id="GO:0015889">
    <property type="term" value="P:cobalamin transport"/>
    <property type="evidence" value="ECO:0007669"/>
    <property type="project" value="TreeGrafter"/>
</dbReference>
<feature type="signal peptide" evidence="12">
    <location>
        <begin position="1"/>
        <end position="26"/>
    </location>
</feature>
<dbReference type="PROSITE" id="PS52016">
    <property type="entry name" value="TONB_DEPENDENT_REC_3"/>
    <property type="match status" value="1"/>
</dbReference>
<dbReference type="CDD" id="cd01347">
    <property type="entry name" value="ligand_gated_channel"/>
    <property type="match status" value="1"/>
</dbReference>
<evidence type="ECO:0000256" key="9">
    <source>
        <dbReference type="ARBA" id="ARBA00023237"/>
    </source>
</evidence>
<feature type="domain" description="TonB-dependent receptor plug" evidence="14">
    <location>
        <begin position="49"/>
        <end position="155"/>
    </location>
</feature>
<evidence type="ECO:0000256" key="10">
    <source>
        <dbReference type="PROSITE-ProRule" id="PRU01360"/>
    </source>
</evidence>
<evidence type="ECO:0000256" key="3">
    <source>
        <dbReference type="ARBA" id="ARBA00022452"/>
    </source>
</evidence>
<dbReference type="Proteomes" id="UP000263596">
    <property type="component" value="Unassembled WGS sequence"/>
</dbReference>
<evidence type="ECO:0000256" key="4">
    <source>
        <dbReference type="ARBA" id="ARBA00022692"/>
    </source>
</evidence>
<comment type="similarity">
    <text evidence="10 11">Belongs to the TonB-dependent receptor family.</text>
</comment>
<feature type="chain" id="PRO_5017593349" evidence="12">
    <location>
        <begin position="27"/>
        <end position="608"/>
    </location>
</feature>
<keyword evidence="8 10" id="KW-0472">Membrane</keyword>
<dbReference type="InterPro" id="IPR039426">
    <property type="entry name" value="TonB-dep_rcpt-like"/>
</dbReference>
<dbReference type="GO" id="GO:0009279">
    <property type="term" value="C:cell outer membrane"/>
    <property type="evidence" value="ECO:0007669"/>
    <property type="project" value="UniProtKB-SubCell"/>
</dbReference>
<reference evidence="15 16" key="1">
    <citation type="journal article" date="2018" name="Nat. Biotechnol.">
        <title>A standardized bacterial taxonomy based on genome phylogeny substantially revises the tree of life.</title>
        <authorList>
            <person name="Parks D.H."/>
            <person name="Chuvochina M."/>
            <person name="Waite D.W."/>
            <person name="Rinke C."/>
            <person name="Skarshewski A."/>
            <person name="Chaumeil P.A."/>
            <person name="Hugenholtz P."/>
        </authorList>
    </citation>
    <scope>NUCLEOTIDE SEQUENCE [LARGE SCALE GENOMIC DNA]</scope>
    <source>
        <strain evidence="15">UBA9669</strain>
    </source>
</reference>
<dbReference type="InterPro" id="IPR036942">
    <property type="entry name" value="Beta-barrel_TonB_sf"/>
</dbReference>
<accession>A0A3D2SIA1</accession>
<keyword evidence="15" id="KW-0675">Receptor</keyword>
<dbReference type="InterPro" id="IPR037066">
    <property type="entry name" value="Plug_dom_sf"/>
</dbReference>
<dbReference type="AlphaFoldDB" id="A0A3D2SIA1"/>
<keyword evidence="5 12" id="KW-0732">Signal</keyword>
<dbReference type="InterPro" id="IPR000531">
    <property type="entry name" value="Beta-barrel_TonB"/>
</dbReference>
<dbReference type="EMBL" id="DPVE01000048">
    <property type="protein sequence ID" value="HCK29187.1"/>
    <property type="molecule type" value="Genomic_DNA"/>
</dbReference>
<feature type="domain" description="TonB-dependent receptor-like beta-barrel" evidence="13">
    <location>
        <begin position="225"/>
        <end position="578"/>
    </location>
</feature>
<dbReference type="PANTHER" id="PTHR30069:SF53">
    <property type="entry name" value="COLICIN I RECEPTOR-RELATED"/>
    <property type="match status" value="1"/>
</dbReference>
<evidence type="ECO:0000256" key="11">
    <source>
        <dbReference type="RuleBase" id="RU003357"/>
    </source>
</evidence>
<comment type="subcellular location">
    <subcellularLocation>
        <location evidence="1 10">Cell outer membrane</location>
        <topology evidence="1 10">Multi-pass membrane protein</topology>
    </subcellularLocation>
</comment>
<evidence type="ECO:0000256" key="8">
    <source>
        <dbReference type="ARBA" id="ARBA00023136"/>
    </source>
</evidence>
<dbReference type="RefSeq" id="WP_044433823.1">
    <property type="nucleotide sequence ID" value="NZ_BBTT01000002.1"/>
</dbReference>
<keyword evidence="6" id="KW-0406">Ion transport</keyword>
<proteinExistence type="inferred from homology"/>
<comment type="caution">
    <text evidence="15">The sequence shown here is derived from an EMBL/GenBank/DDBJ whole genome shotgun (WGS) entry which is preliminary data.</text>
</comment>
<evidence type="ECO:0000256" key="6">
    <source>
        <dbReference type="ARBA" id="ARBA00023065"/>
    </source>
</evidence>
<evidence type="ECO:0000256" key="2">
    <source>
        <dbReference type="ARBA" id="ARBA00022448"/>
    </source>
</evidence>
<dbReference type="GO" id="GO:0006811">
    <property type="term" value="P:monoatomic ion transport"/>
    <property type="evidence" value="ECO:0007669"/>
    <property type="project" value="UniProtKB-KW"/>
</dbReference>
<evidence type="ECO:0000256" key="5">
    <source>
        <dbReference type="ARBA" id="ARBA00022729"/>
    </source>
</evidence>
<evidence type="ECO:0000259" key="13">
    <source>
        <dbReference type="Pfam" id="PF00593"/>
    </source>
</evidence>
<keyword evidence="7 11" id="KW-0798">TonB box</keyword>
<gene>
    <name evidence="15" type="ORF">DHW29_02615</name>
</gene>
<dbReference type="Gene3D" id="2.40.170.20">
    <property type="entry name" value="TonB-dependent receptor, beta-barrel domain"/>
    <property type="match status" value="1"/>
</dbReference>
<evidence type="ECO:0000256" key="1">
    <source>
        <dbReference type="ARBA" id="ARBA00004571"/>
    </source>
</evidence>
<dbReference type="InterPro" id="IPR012910">
    <property type="entry name" value="Plug_dom"/>
</dbReference>
<sequence>MSISLQPTRLVGAIAIAMGFSSVAFADESTNATKLDPIVVTASKSAEKVSEIPARISVIDQETIEQSPIASLPDLLMSEAAINMVQSGGYGQTASIFLRGGNSNQTLILRDGVRLNSATSGTASLPFIDTTDIKQIEVLKGPASVLYGSDAISGVVQLISKTPEKNSAFVTAEVGENKTYKSVVGADLAENGFYAQVRGQRLETDGTPVKETANAADASYDQKGFSTKIGVDKENYAASVDYSQNEGNSAYDNYGSLVNQDFKNEVINLKGKVKLLENIELNARLSQFKDDINQKDPNYLNSYDFVHSKTQEAELYGKWNFTAHQNILLGVTHRNIDGDVISYGTPYSEDIDSTGYYIQHQYNQAGLNTQVGLRVEDNEKFGTHTVAQGAIRYQLLPLTSVYANIGSAFKAPTLNDMYAYGGNPELKPEESISYEIGVDQKLAYNISTGLSLYTTQVDDLINYSGSRMENVDKAKMEGGEAYIKWQGEHLYANLGYNYVRAKDDNTHEDLSRRPRQNVSLTTGWQDEHYGFSTTVMANGSYDNSAYDDVKVPGHLRIDMHGHYNINQNVQVFANIQNIGDTNYRTAYGSGSYYINGGRLASAGVTLSY</sequence>
<dbReference type="SUPFAM" id="SSF56935">
    <property type="entry name" value="Porins"/>
    <property type="match status" value="1"/>
</dbReference>
<protein>
    <submittedName>
        <fullName evidence="15">TonB-dependent receptor</fullName>
    </submittedName>
</protein>
<evidence type="ECO:0000256" key="12">
    <source>
        <dbReference type="SAM" id="SignalP"/>
    </source>
</evidence>
<keyword evidence="4 10" id="KW-0812">Transmembrane</keyword>
<dbReference type="Gene3D" id="2.170.130.10">
    <property type="entry name" value="TonB-dependent receptor, plug domain"/>
    <property type="match status" value="1"/>
</dbReference>
<organism evidence="15 16">
    <name type="scientific">Acinetobacter ursingii</name>
    <dbReference type="NCBI Taxonomy" id="108980"/>
    <lineage>
        <taxon>Bacteria</taxon>
        <taxon>Pseudomonadati</taxon>
        <taxon>Pseudomonadota</taxon>
        <taxon>Gammaproteobacteria</taxon>
        <taxon>Moraxellales</taxon>
        <taxon>Moraxellaceae</taxon>
        <taxon>Acinetobacter</taxon>
    </lineage>
</organism>
<dbReference type="Pfam" id="PF00593">
    <property type="entry name" value="TonB_dep_Rec_b-barrel"/>
    <property type="match status" value="1"/>
</dbReference>
<keyword evidence="2 10" id="KW-0813">Transport</keyword>
<evidence type="ECO:0000313" key="15">
    <source>
        <dbReference type="EMBL" id="HCK29187.1"/>
    </source>
</evidence>